<keyword evidence="3" id="KW-1185">Reference proteome</keyword>
<evidence type="ECO:0000259" key="1">
    <source>
        <dbReference type="PROSITE" id="PS50097"/>
    </source>
</evidence>
<gene>
    <name evidence="2" type="ORF">Plec18167_007854</name>
</gene>
<proteinExistence type="predicted"/>
<protein>
    <recommendedName>
        <fullName evidence="1">BTB domain-containing protein</fullName>
    </recommendedName>
</protein>
<evidence type="ECO:0000313" key="3">
    <source>
        <dbReference type="Proteomes" id="UP001583193"/>
    </source>
</evidence>
<dbReference type="Proteomes" id="UP001583193">
    <property type="component" value="Unassembled WGS sequence"/>
</dbReference>
<reference evidence="2 3" key="1">
    <citation type="journal article" date="2024" name="IMA Fungus">
        <title>IMA Genome - F19 : A genome assembly and annotation guide to empower mycologists, including annotated draft genome sequences of Ceratocystis pirilliformis, Diaporthe australafricana, Fusarium ophioides, Paecilomyces lecythidis, and Sporothrix stenoceras.</title>
        <authorList>
            <person name="Aylward J."/>
            <person name="Wilson A.M."/>
            <person name="Visagie C.M."/>
            <person name="Spraker J."/>
            <person name="Barnes I."/>
            <person name="Buitendag C."/>
            <person name="Ceriani C."/>
            <person name="Del Mar Angel L."/>
            <person name="du Plessis D."/>
            <person name="Fuchs T."/>
            <person name="Gasser K."/>
            <person name="Kramer D."/>
            <person name="Li W."/>
            <person name="Munsamy K."/>
            <person name="Piso A."/>
            <person name="Price J.L."/>
            <person name="Sonnekus B."/>
            <person name="Thomas C."/>
            <person name="van der Nest A."/>
            <person name="van Dijk A."/>
            <person name="van Heerden A."/>
            <person name="van Vuuren N."/>
            <person name="Yilmaz N."/>
            <person name="Duong T.A."/>
            <person name="van der Merwe N.A."/>
            <person name="Wingfield M.J."/>
            <person name="Wingfield B.D."/>
        </authorList>
    </citation>
    <scope>NUCLEOTIDE SEQUENCE [LARGE SCALE GENOMIC DNA]</scope>
    <source>
        <strain evidence="2 3">CMW 18167</strain>
    </source>
</reference>
<dbReference type="InterPro" id="IPR011333">
    <property type="entry name" value="SKP1/BTB/POZ_sf"/>
</dbReference>
<feature type="domain" description="BTB" evidence="1">
    <location>
        <begin position="42"/>
        <end position="108"/>
    </location>
</feature>
<evidence type="ECO:0000313" key="2">
    <source>
        <dbReference type="EMBL" id="KAL1869556.1"/>
    </source>
</evidence>
<sequence>MPPKRRRSSSEPETAVAAVEDQNTQKDFWDPFKRYYGSSRHSDITLYLGPDKVPFPGHRFILKARCFHFCINEVHAKGGYVLYFWDHPVGILKLMLQYIYTGDYNIDLGTTNAQAEFGSLTDPLKIHSAVSDAASTYEYGVEGLEDICLAKMKDHILTDWNARSFCQNIRTIFKDIDFDHPELHSIVIETALEHAQELEQDPEFLSLVDFTPWFTRPLMRKLLSEYRAPNGSLS</sequence>
<dbReference type="Gene3D" id="3.30.710.10">
    <property type="entry name" value="Potassium Channel Kv1.1, Chain A"/>
    <property type="match status" value="1"/>
</dbReference>
<name>A0ABR3X0S2_9EURO</name>
<dbReference type="EMBL" id="JAVDPF010000034">
    <property type="protein sequence ID" value="KAL1869556.1"/>
    <property type="molecule type" value="Genomic_DNA"/>
</dbReference>
<comment type="caution">
    <text evidence="2">The sequence shown here is derived from an EMBL/GenBank/DDBJ whole genome shotgun (WGS) entry which is preliminary data.</text>
</comment>
<dbReference type="SUPFAM" id="SSF54695">
    <property type="entry name" value="POZ domain"/>
    <property type="match status" value="1"/>
</dbReference>
<accession>A0ABR3X0S2</accession>
<dbReference type="InterPro" id="IPR000210">
    <property type="entry name" value="BTB/POZ_dom"/>
</dbReference>
<organism evidence="2 3">
    <name type="scientific">Paecilomyces lecythidis</name>
    <dbReference type="NCBI Taxonomy" id="3004212"/>
    <lineage>
        <taxon>Eukaryota</taxon>
        <taxon>Fungi</taxon>
        <taxon>Dikarya</taxon>
        <taxon>Ascomycota</taxon>
        <taxon>Pezizomycotina</taxon>
        <taxon>Eurotiomycetes</taxon>
        <taxon>Eurotiomycetidae</taxon>
        <taxon>Eurotiales</taxon>
        <taxon>Thermoascaceae</taxon>
        <taxon>Paecilomyces</taxon>
    </lineage>
</organism>
<dbReference type="CDD" id="cd18186">
    <property type="entry name" value="BTB_POZ_ZBTB_KLHL-like"/>
    <property type="match status" value="1"/>
</dbReference>
<dbReference type="PROSITE" id="PS50097">
    <property type="entry name" value="BTB"/>
    <property type="match status" value="1"/>
</dbReference>
<dbReference type="Pfam" id="PF00651">
    <property type="entry name" value="BTB"/>
    <property type="match status" value="1"/>
</dbReference>